<sequence>MTSLGSLPNEILFQIFRDSPPQELCRLSFVCKKLGFIASPCLWSDIELHEKGYHESSSGITHSPPYRTAPRHYNNSSRRGWQSDICMRAKKLFVLLQSLRTHDETRLKQLTSRVRSLCTVIEPSWQSDVDEFSKPISIWSILPYFTRLESLELHGCSDALRHGNANLQLRDAQPLANLKFAKLFAYIPRDVATYVLRSNDSLERLELGMLDDPKPSDVGIDSGDNLNFDEQNAYAGGVIPRSLGGFFHDCSPSFRYLKYLHLCQPCNSRGDYFNQTNAWSVDADRSTHESWRNILVASCQSLETLVIDQRPGAGVEDVEGSSEEEFLNTGSSGLGNKALIESIGSMITSESDLPRLSEVYLYGFIVRSPLRRRPSEETPGDTLLHGLERRGIKCEARRGKWCLFDQDSGTTSWAKWDGDGCSNLHDEYMGVKWYTVLAKT</sequence>
<reference evidence="3 4" key="1">
    <citation type="submission" date="2016-06" db="EMBL/GenBank/DDBJ databases">
        <title>Living apart together: crosstalk between the core and supernumerary genomes in a fungal plant pathogen.</title>
        <authorList>
            <person name="Vanheule A."/>
            <person name="Audenaert K."/>
            <person name="Warris S."/>
            <person name="Van De Geest H."/>
            <person name="Schijlen E."/>
            <person name="Hofte M."/>
            <person name="De Saeger S."/>
            <person name="Haesaert G."/>
            <person name="Waalwijk C."/>
            <person name="Van Der Lee T."/>
        </authorList>
    </citation>
    <scope>NUCLEOTIDE SEQUENCE [LARGE SCALE GENOMIC DNA]</scope>
    <source>
        <strain evidence="3 4">2516</strain>
    </source>
</reference>
<dbReference type="SUPFAM" id="SSF81383">
    <property type="entry name" value="F-box domain"/>
    <property type="match status" value="1"/>
</dbReference>
<dbReference type="Pfam" id="PF12937">
    <property type="entry name" value="F-box-like"/>
    <property type="match status" value="1"/>
</dbReference>
<gene>
    <name evidence="3" type="ORF">FPOA_04901</name>
</gene>
<dbReference type="EMBL" id="LYXU01000002">
    <property type="protein sequence ID" value="OBS24356.1"/>
    <property type="molecule type" value="Genomic_DNA"/>
</dbReference>
<dbReference type="InterPro" id="IPR001810">
    <property type="entry name" value="F-box_dom"/>
</dbReference>
<proteinExistence type="predicted"/>
<protein>
    <recommendedName>
        <fullName evidence="2">F-box domain-containing protein</fullName>
    </recommendedName>
</protein>
<dbReference type="InterPro" id="IPR032675">
    <property type="entry name" value="LRR_dom_sf"/>
</dbReference>
<dbReference type="Proteomes" id="UP000091967">
    <property type="component" value="Unassembled WGS sequence"/>
</dbReference>
<feature type="region of interest" description="Disordered" evidence="1">
    <location>
        <begin position="55"/>
        <end position="74"/>
    </location>
</feature>
<keyword evidence="4" id="KW-1185">Reference proteome</keyword>
<dbReference type="InterPro" id="IPR036047">
    <property type="entry name" value="F-box-like_dom_sf"/>
</dbReference>
<comment type="caution">
    <text evidence="3">The sequence shown here is derived from an EMBL/GenBank/DDBJ whole genome shotgun (WGS) entry which is preliminary data.</text>
</comment>
<dbReference type="AlphaFoldDB" id="A0A1B8AVE7"/>
<evidence type="ECO:0000259" key="2">
    <source>
        <dbReference type="PROSITE" id="PS50181"/>
    </source>
</evidence>
<evidence type="ECO:0000256" key="1">
    <source>
        <dbReference type="SAM" id="MobiDB-lite"/>
    </source>
</evidence>
<evidence type="ECO:0000313" key="4">
    <source>
        <dbReference type="Proteomes" id="UP000091967"/>
    </source>
</evidence>
<feature type="domain" description="F-box" evidence="2">
    <location>
        <begin position="1"/>
        <end position="46"/>
    </location>
</feature>
<dbReference type="Gene3D" id="3.80.10.10">
    <property type="entry name" value="Ribonuclease Inhibitor"/>
    <property type="match status" value="1"/>
</dbReference>
<dbReference type="SMART" id="SM00256">
    <property type="entry name" value="FBOX"/>
    <property type="match status" value="1"/>
</dbReference>
<name>A0A1B8AVE7_FUSPO</name>
<organism evidence="3 4">
    <name type="scientific">Fusarium poae</name>
    <dbReference type="NCBI Taxonomy" id="36050"/>
    <lineage>
        <taxon>Eukaryota</taxon>
        <taxon>Fungi</taxon>
        <taxon>Dikarya</taxon>
        <taxon>Ascomycota</taxon>
        <taxon>Pezizomycotina</taxon>
        <taxon>Sordariomycetes</taxon>
        <taxon>Hypocreomycetidae</taxon>
        <taxon>Hypocreales</taxon>
        <taxon>Nectriaceae</taxon>
        <taxon>Fusarium</taxon>
    </lineage>
</organism>
<evidence type="ECO:0000313" key="3">
    <source>
        <dbReference type="EMBL" id="OBS24356.1"/>
    </source>
</evidence>
<dbReference type="PROSITE" id="PS50181">
    <property type="entry name" value="FBOX"/>
    <property type="match status" value="1"/>
</dbReference>
<dbReference type="OMA" id="HEKGYHE"/>
<accession>A0A1B8AVE7</accession>